<dbReference type="EMBL" id="JAAIUW010000005">
    <property type="protein sequence ID" value="KAF7831728.1"/>
    <property type="molecule type" value="Genomic_DNA"/>
</dbReference>
<evidence type="ECO:0000313" key="2">
    <source>
        <dbReference type="Proteomes" id="UP000634136"/>
    </source>
</evidence>
<name>A0A834TZT9_9FABA</name>
<proteinExistence type="predicted"/>
<keyword evidence="2" id="KW-1185">Reference proteome</keyword>
<gene>
    <name evidence="1" type="ORF">G2W53_014061</name>
</gene>
<evidence type="ECO:0000313" key="1">
    <source>
        <dbReference type="EMBL" id="KAF7831728.1"/>
    </source>
</evidence>
<dbReference type="AlphaFoldDB" id="A0A834TZT9"/>
<sequence length="27" mass="2948">MENGEKNDGKLTEELDLVEIILSLSAS</sequence>
<reference evidence="1" key="1">
    <citation type="submission" date="2020-09" db="EMBL/GenBank/DDBJ databases">
        <title>Genome-Enabled Discovery of Anthraquinone Biosynthesis in Senna tora.</title>
        <authorList>
            <person name="Kang S.-H."/>
            <person name="Pandey R.P."/>
            <person name="Lee C.-M."/>
            <person name="Sim J.-S."/>
            <person name="Jeong J.-T."/>
            <person name="Choi B.-S."/>
            <person name="Jung M."/>
            <person name="Ginzburg D."/>
            <person name="Zhao K."/>
            <person name="Won S.Y."/>
            <person name="Oh T.-J."/>
            <person name="Yu Y."/>
            <person name="Kim N.-H."/>
            <person name="Lee O.R."/>
            <person name="Lee T.-H."/>
            <person name="Bashyal P."/>
            <person name="Kim T.-S."/>
            <person name="Lee W.-H."/>
            <person name="Kawkins C."/>
            <person name="Kim C.-K."/>
            <person name="Kim J.S."/>
            <person name="Ahn B.O."/>
            <person name="Rhee S.Y."/>
            <person name="Sohng J.K."/>
        </authorList>
    </citation>
    <scope>NUCLEOTIDE SEQUENCE</scope>
    <source>
        <tissue evidence="1">Leaf</tissue>
    </source>
</reference>
<protein>
    <submittedName>
        <fullName evidence="1">Uncharacterized protein</fullName>
    </submittedName>
</protein>
<comment type="caution">
    <text evidence="1">The sequence shown here is derived from an EMBL/GenBank/DDBJ whole genome shotgun (WGS) entry which is preliminary data.</text>
</comment>
<organism evidence="1 2">
    <name type="scientific">Senna tora</name>
    <dbReference type="NCBI Taxonomy" id="362788"/>
    <lineage>
        <taxon>Eukaryota</taxon>
        <taxon>Viridiplantae</taxon>
        <taxon>Streptophyta</taxon>
        <taxon>Embryophyta</taxon>
        <taxon>Tracheophyta</taxon>
        <taxon>Spermatophyta</taxon>
        <taxon>Magnoliopsida</taxon>
        <taxon>eudicotyledons</taxon>
        <taxon>Gunneridae</taxon>
        <taxon>Pentapetalae</taxon>
        <taxon>rosids</taxon>
        <taxon>fabids</taxon>
        <taxon>Fabales</taxon>
        <taxon>Fabaceae</taxon>
        <taxon>Caesalpinioideae</taxon>
        <taxon>Cassia clade</taxon>
        <taxon>Senna</taxon>
    </lineage>
</organism>
<dbReference type="Proteomes" id="UP000634136">
    <property type="component" value="Unassembled WGS sequence"/>
</dbReference>
<accession>A0A834TZT9</accession>